<dbReference type="SUPFAM" id="SSF52540">
    <property type="entry name" value="P-loop containing nucleoside triphosphate hydrolases"/>
    <property type="match status" value="2"/>
</dbReference>
<dbReference type="Gene3D" id="3.40.50.300">
    <property type="entry name" value="P-loop containing nucleotide triphosphate hydrolases"/>
    <property type="match status" value="1"/>
</dbReference>
<dbReference type="PROSITE" id="PS51192">
    <property type="entry name" value="HELICASE_ATP_BIND_1"/>
    <property type="match status" value="1"/>
</dbReference>
<name>E6QW78_9ZZZZ</name>
<protein>
    <submittedName>
        <fullName evidence="3">Helicase, C-terminal</fullName>
    </submittedName>
</protein>
<dbReference type="CDD" id="cd02440">
    <property type="entry name" value="AdoMet_MTases"/>
    <property type="match status" value="1"/>
</dbReference>
<keyword evidence="3" id="KW-0347">Helicase</keyword>
<feature type="domain" description="Helicase ATP-binding" evidence="1">
    <location>
        <begin position="842"/>
        <end position="1091"/>
    </location>
</feature>
<dbReference type="Pfam" id="PF04851">
    <property type="entry name" value="ResIII"/>
    <property type="match status" value="1"/>
</dbReference>
<dbReference type="InterPro" id="IPR006935">
    <property type="entry name" value="Helicase/UvrB_N"/>
</dbReference>
<evidence type="ECO:0000313" key="3">
    <source>
        <dbReference type="EMBL" id="CBI11501.1"/>
    </source>
</evidence>
<keyword evidence="3" id="KW-0547">Nucleotide-binding</keyword>
<gene>
    <name evidence="3" type="ORF">CARN7_2332</name>
</gene>
<dbReference type="SMART" id="SM00487">
    <property type="entry name" value="DEXDc"/>
    <property type="match status" value="1"/>
</dbReference>
<comment type="caution">
    <text evidence="3">The sequence shown here is derived from an EMBL/GenBank/DDBJ whole genome shotgun (WGS) entry which is preliminary data.</text>
</comment>
<dbReference type="GO" id="GO:0004386">
    <property type="term" value="F:helicase activity"/>
    <property type="evidence" value="ECO:0007669"/>
    <property type="project" value="UniProtKB-KW"/>
</dbReference>
<evidence type="ECO:0000259" key="2">
    <source>
        <dbReference type="PROSITE" id="PS51194"/>
    </source>
</evidence>
<reference evidence="3" key="1">
    <citation type="submission" date="2009-10" db="EMBL/GenBank/DDBJ databases">
        <title>Diversity of trophic interactions inside an arsenic-rich microbial ecosystem.</title>
        <authorList>
            <person name="Bertin P.N."/>
            <person name="Heinrich-Salmeron A."/>
            <person name="Pelletier E."/>
            <person name="Goulhen-Chollet F."/>
            <person name="Arsene-Ploetze F."/>
            <person name="Gallien S."/>
            <person name="Calteau A."/>
            <person name="Vallenet D."/>
            <person name="Casiot C."/>
            <person name="Chane-Woon-Ming B."/>
            <person name="Giloteaux L."/>
            <person name="Barakat M."/>
            <person name="Bonnefoy V."/>
            <person name="Bruneel O."/>
            <person name="Chandler M."/>
            <person name="Cleiss J."/>
            <person name="Duran R."/>
            <person name="Elbaz-Poulichet F."/>
            <person name="Fonknechten N."/>
            <person name="Lauga B."/>
            <person name="Mornico D."/>
            <person name="Ortet P."/>
            <person name="Schaeffer C."/>
            <person name="Siguier P."/>
            <person name="Alexander Thil Smith A."/>
            <person name="Van Dorsselaer A."/>
            <person name="Weissenbach J."/>
            <person name="Medigue C."/>
            <person name="Le Paslier D."/>
        </authorList>
    </citation>
    <scope>NUCLEOTIDE SEQUENCE</scope>
</reference>
<dbReference type="InterPro" id="IPR001650">
    <property type="entry name" value="Helicase_C-like"/>
</dbReference>
<dbReference type="PROSITE" id="PS51194">
    <property type="entry name" value="HELICASE_CTER"/>
    <property type="match status" value="1"/>
</dbReference>
<feature type="domain" description="Helicase C-terminal" evidence="2">
    <location>
        <begin position="1241"/>
        <end position="1395"/>
    </location>
</feature>
<dbReference type="EMBL" id="CABR01000147">
    <property type="protein sequence ID" value="CBI11501.1"/>
    <property type="molecule type" value="Genomic_DNA"/>
</dbReference>
<keyword evidence="3" id="KW-0378">Hydrolase</keyword>
<dbReference type="SUPFAM" id="SSF53335">
    <property type="entry name" value="S-adenosyl-L-methionine-dependent methyltransferases"/>
    <property type="match status" value="1"/>
</dbReference>
<dbReference type="GO" id="GO:0003677">
    <property type="term" value="F:DNA binding"/>
    <property type="evidence" value="ECO:0007669"/>
    <property type="project" value="InterPro"/>
</dbReference>
<dbReference type="InterPro" id="IPR038718">
    <property type="entry name" value="SNF2-like_sf"/>
</dbReference>
<proteinExistence type="predicted"/>
<dbReference type="PANTHER" id="PTHR41313">
    <property type="entry name" value="ADENINE-SPECIFIC METHYLTRANSFERASE"/>
    <property type="match status" value="1"/>
</dbReference>
<dbReference type="GO" id="GO:0016787">
    <property type="term" value="F:hydrolase activity"/>
    <property type="evidence" value="ECO:0007669"/>
    <property type="project" value="InterPro"/>
</dbReference>
<dbReference type="Gene3D" id="3.40.50.10810">
    <property type="entry name" value="Tandem AAA-ATPase domain"/>
    <property type="match status" value="2"/>
</dbReference>
<dbReference type="SMART" id="SM00490">
    <property type="entry name" value="HELICc"/>
    <property type="match status" value="1"/>
</dbReference>
<organism evidence="3">
    <name type="scientific">mine drainage metagenome</name>
    <dbReference type="NCBI Taxonomy" id="410659"/>
    <lineage>
        <taxon>unclassified sequences</taxon>
        <taxon>metagenomes</taxon>
        <taxon>ecological metagenomes</taxon>
    </lineage>
</organism>
<sequence>MRLKKISEAMMWLPGFAPEDTITSCSVSLPVVAIPQKAEIIQFPKPVVAHQVTKTVWPRLDAVTFASLSGNVTKFDANITAIELLRKLENETRQPTTEEREALNRYTGWGGLPQAFNGDQKDQAWVSRAELLKSLLNEDEHRSAEASTPNAHYTAPEVIGAMWSMVERLGFKGGRILEPAAGTGFFLGCMPKEIAEKSTVTAIELDQLSARILKALYGDFGVNVIQSGFEAAKLPDEFYDLAISNVPFGNYQVPELRNVPYANFLIHDYFFAGAMEVVRPGGLVVFITSSGTMDKSDDKVRQYLGSKANLVGAVRLPNTAFKKLANTEVTTDIIVLQKPLSGRSSKKGWMEAITLPDTSPIHEKGYGYGRWMPVICNQYFAANPDWVIGKLTITENGYSKSTGCVFDGDIDAALAQRVSLFPEGIYTAVQNNERPAELKPTLLAYNDQGRLGFRVIDGRVFETTDGLEAMQLIAPQKTLDRITGMCGIRDAARKIIRSQVETEDEAILARYRLMLNIAYDNFVAKFGNISEQANRRAFKSDPDLPLMLSLERWDEETQTAEKADIFTQRTVGSFKTVEHAETPAEALLVCLAEFGRVVENRIGELLGKPGSEAMKELEELGAIFLDPETVNWETKDSYLSGDVRKKLSAAKVSGERYNRNAQALEVVIPVDLTPGDIGARIGSTWIPTGTYEAFLDETLECDGNVLTFSQSAGAWNIDPHYSSRSSVAATQTFGTERVNAVDLFDMALNQIVPTVYDPSKDNPDKRVVNQKETIAAREKQQSLKEKFQEWLWADQERATRLARQYNDTFNSVVTRQYDGQHLVLPGFSRVYQLHDHQKNAVWRIVASQRNTLLAHTVGAGKTLTCICAGMELRRLGKAGKPMYVVPNHMLHQFAAEFLRAYPGANILIASKDDLQGDKRRQLLSRIATGDWDGVLITHASFERIKMSDEFMEEYIQSEIDLIEDAIRTEKQDRGNRIIKELARAKKSWEAKLAKLSGANKKDDILSFEQLGIDWLFVDEAHTFKNLWRHSKMTRVAGLPNSNSERAFDMFVKTRNVMAKHKGRAGVVFATGTPVSNSMAEMWTMQRYLQPKTMEAFQVAMFDTWAGNFGESVTALELAPDGRGYRMHTRFARFVNLPELMSMFGEVADIRTAEMLKLPVPVAHKETVTIKPTADLIAFVQTLVERAGAIKNGHVSPSEDNMLAITNEGRKAALDMRLIDPFAVVEDGKVNHCAENVFGVWGETKLFRGTQVVFCDLSTPLETGRFSVYQALRSNLVERGVPIEDIAFIHDYESDSAKEELFKAVRDGRIRILLGSTQKMGVGTNIQTRLAALHHLDAPWRPSDVEQREGRVIRQGNLNERVRIYRYVTERSFDAYIWQTLETKARFIAQVMQGDTGMRSAEDVELAALSYAEVKALASGNPLVLEKAGVDTELAKLSLLKSQWDQQQWRNKQELVNLPGRIERIQARITGMENDIRSRQDVSGNKFLIEVEGRRYTERAEAGKALLIAAHGDKSSRDREIGQIAGFPIAVKATAFEGNMLFILGGIEYRCGQAETAQGFVRVLENSLNSMDQWCLEEQEHLAKTEKRMADIHAEVAKSFDKAERLVMLKQRQREIEAELDLDKGENTAVEDTAETV</sequence>
<keyword evidence="3" id="KW-0067">ATP-binding</keyword>
<dbReference type="PANTHER" id="PTHR41313:SF1">
    <property type="entry name" value="DNA METHYLASE ADENINE-SPECIFIC DOMAIN-CONTAINING PROTEIN"/>
    <property type="match status" value="1"/>
</dbReference>
<dbReference type="InterPro" id="IPR052933">
    <property type="entry name" value="DNA_Protect_Modify"/>
</dbReference>
<dbReference type="InterPro" id="IPR014001">
    <property type="entry name" value="Helicase_ATP-bd"/>
</dbReference>
<evidence type="ECO:0000259" key="1">
    <source>
        <dbReference type="PROSITE" id="PS51192"/>
    </source>
</evidence>
<dbReference type="Pfam" id="PF00271">
    <property type="entry name" value="Helicase_C"/>
    <property type="match status" value="1"/>
</dbReference>
<dbReference type="InterPro" id="IPR029063">
    <property type="entry name" value="SAM-dependent_MTases_sf"/>
</dbReference>
<dbReference type="InterPro" id="IPR027417">
    <property type="entry name" value="P-loop_NTPase"/>
</dbReference>
<dbReference type="Gene3D" id="3.40.50.150">
    <property type="entry name" value="Vaccinia Virus protein VP39"/>
    <property type="match status" value="1"/>
</dbReference>
<accession>E6QW78</accession>
<dbReference type="GO" id="GO:0005524">
    <property type="term" value="F:ATP binding"/>
    <property type="evidence" value="ECO:0007669"/>
    <property type="project" value="InterPro"/>
</dbReference>